<feature type="compositionally biased region" description="Basic residues" evidence="1">
    <location>
        <begin position="1"/>
        <end position="10"/>
    </location>
</feature>
<dbReference type="Proteomes" id="UP000308197">
    <property type="component" value="Unassembled WGS sequence"/>
</dbReference>
<organism evidence="2 3">
    <name type="scientific">Polyporus arcularius HHB13444</name>
    <dbReference type="NCBI Taxonomy" id="1314778"/>
    <lineage>
        <taxon>Eukaryota</taxon>
        <taxon>Fungi</taxon>
        <taxon>Dikarya</taxon>
        <taxon>Basidiomycota</taxon>
        <taxon>Agaricomycotina</taxon>
        <taxon>Agaricomycetes</taxon>
        <taxon>Polyporales</taxon>
        <taxon>Polyporaceae</taxon>
        <taxon>Polyporus</taxon>
    </lineage>
</organism>
<feature type="compositionally biased region" description="Acidic residues" evidence="1">
    <location>
        <begin position="15"/>
        <end position="31"/>
    </location>
</feature>
<feature type="compositionally biased region" description="Basic and acidic residues" evidence="1">
    <location>
        <begin position="141"/>
        <end position="150"/>
    </location>
</feature>
<protein>
    <submittedName>
        <fullName evidence="2">Uncharacterized protein</fullName>
    </submittedName>
</protein>
<feature type="region of interest" description="Disordered" evidence="1">
    <location>
        <begin position="1"/>
        <end position="56"/>
    </location>
</feature>
<proteinExistence type="predicted"/>
<feature type="compositionally biased region" description="Basic and acidic residues" evidence="1">
    <location>
        <begin position="69"/>
        <end position="98"/>
    </location>
</feature>
<dbReference type="AlphaFoldDB" id="A0A5C3PP23"/>
<keyword evidence="3" id="KW-1185">Reference proteome</keyword>
<accession>A0A5C3PP23</accession>
<gene>
    <name evidence="2" type="ORF">K466DRAFT_345349</name>
</gene>
<name>A0A5C3PP23_9APHY</name>
<reference evidence="2 3" key="1">
    <citation type="journal article" date="2019" name="Nat. Ecol. Evol.">
        <title>Megaphylogeny resolves global patterns of mushroom evolution.</title>
        <authorList>
            <person name="Varga T."/>
            <person name="Krizsan K."/>
            <person name="Foldi C."/>
            <person name="Dima B."/>
            <person name="Sanchez-Garcia M."/>
            <person name="Sanchez-Ramirez S."/>
            <person name="Szollosi G.J."/>
            <person name="Szarkandi J.G."/>
            <person name="Papp V."/>
            <person name="Albert L."/>
            <person name="Andreopoulos W."/>
            <person name="Angelini C."/>
            <person name="Antonin V."/>
            <person name="Barry K.W."/>
            <person name="Bougher N.L."/>
            <person name="Buchanan P."/>
            <person name="Buyck B."/>
            <person name="Bense V."/>
            <person name="Catcheside P."/>
            <person name="Chovatia M."/>
            <person name="Cooper J."/>
            <person name="Damon W."/>
            <person name="Desjardin D."/>
            <person name="Finy P."/>
            <person name="Geml J."/>
            <person name="Haridas S."/>
            <person name="Hughes K."/>
            <person name="Justo A."/>
            <person name="Karasinski D."/>
            <person name="Kautmanova I."/>
            <person name="Kiss B."/>
            <person name="Kocsube S."/>
            <person name="Kotiranta H."/>
            <person name="LaButti K.M."/>
            <person name="Lechner B.E."/>
            <person name="Liimatainen K."/>
            <person name="Lipzen A."/>
            <person name="Lukacs Z."/>
            <person name="Mihaltcheva S."/>
            <person name="Morgado L.N."/>
            <person name="Niskanen T."/>
            <person name="Noordeloos M.E."/>
            <person name="Ohm R.A."/>
            <person name="Ortiz-Santana B."/>
            <person name="Ovrebo C."/>
            <person name="Racz N."/>
            <person name="Riley R."/>
            <person name="Savchenko A."/>
            <person name="Shiryaev A."/>
            <person name="Soop K."/>
            <person name="Spirin V."/>
            <person name="Szebenyi C."/>
            <person name="Tomsovsky M."/>
            <person name="Tulloss R.E."/>
            <person name="Uehling J."/>
            <person name="Grigoriev I.V."/>
            <person name="Vagvolgyi C."/>
            <person name="Papp T."/>
            <person name="Martin F.M."/>
            <person name="Miettinen O."/>
            <person name="Hibbett D.S."/>
            <person name="Nagy L.G."/>
        </authorList>
    </citation>
    <scope>NUCLEOTIDE SEQUENCE [LARGE SCALE GENOMIC DNA]</scope>
    <source>
        <strain evidence="2 3">HHB13444</strain>
    </source>
</reference>
<feature type="region of interest" description="Disordered" evidence="1">
    <location>
        <begin position="69"/>
        <end position="198"/>
    </location>
</feature>
<dbReference type="InParanoid" id="A0A5C3PP23"/>
<evidence type="ECO:0000313" key="3">
    <source>
        <dbReference type="Proteomes" id="UP000308197"/>
    </source>
</evidence>
<dbReference type="EMBL" id="ML211029">
    <property type="protein sequence ID" value="TFK91071.1"/>
    <property type="molecule type" value="Genomic_DNA"/>
</dbReference>
<feature type="compositionally biased region" description="Polar residues" evidence="1">
    <location>
        <begin position="35"/>
        <end position="49"/>
    </location>
</feature>
<sequence>MPSAQGRKRGRTDSAEAEEQPSEDQSVEDTGPDLVSQQHGYGTRRSNQAARPGVAAGLAKRYKADIQAEANKKKDVEAAKKSKQEKQRAVKAAREQDSAKTVAAMQDRRAREEIEEIAFMDRTPPPVDDDLDDVPARHAGKIADGHELPRAQRHSNAEVEPDPLNDESDSHSDFSSSEDESAPPQVQSTRSKHLLETL</sequence>
<evidence type="ECO:0000313" key="2">
    <source>
        <dbReference type="EMBL" id="TFK91071.1"/>
    </source>
</evidence>
<evidence type="ECO:0000256" key="1">
    <source>
        <dbReference type="SAM" id="MobiDB-lite"/>
    </source>
</evidence>